<dbReference type="AlphaFoldDB" id="A0A5P3XFF3"/>
<reference evidence="2 5" key="2">
    <citation type="submission" date="2020-04" db="EMBL/GenBank/DDBJ databases">
        <authorList>
            <person name="Hitch T.C.A."/>
            <person name="Wylensek D."/>
            <person name="Clavel T."/>
        </authorList>
    </citation>
    <scope>NUCLEOTIDE SEQUENCE [LARGE SCALE GENOMIC DNA]</scope>
    <source>
        <strain evidence="2 5">Med78_4-601-WT-2</strain>
    </source>
</reference>
<accession>A0A5P3XFF3</accession>
<dbReference type="EMBL" id="JABAFD010000010">
    <property type="protein sequence ID" value="NME10614.1"/>
    <property type="molecule type" value="Genomic_DNA"/>
</dbReference>
<protein>
    <submittedName>
        <fullName evidence="3">Uncharacterized protein</fullName>
    </submittedName>
</protein>
<keyword evidence="1" id="KW-0472">Membrane</keyword>
<gene>
    <name evidence="3" type="ORF">D4A35_09030</name>
    <name evidence="2" type="ORF">HF875_13880</name>
</gene>
<evidence type="ECO:0000313" key="3">
    <source>
        <dbReference type="EMBL" id="QEZ69067.1"/>
    </source>
</evidence>
<evidence type="ECO:0000256" key="1">
    <source>
        <dbReference type="SAM" id="Phobius"/>
    </source>
</evidence>
<reference evidence="3 4" key="1">
    <citation type="submission" date="2018-09" db="EMBL/GenBank/DDBJ databases">
        <title>A clostridial neurotoxin that targets Anopheles mosquitoes.</title>
        <authorList>
            <person name="Contreras E."/>
            <person name="Masuyer G."/>
            <person name="Qureshi N."/>
            <person name="Chawla S."/>
            <person name="Lim H.L."/>
            <person name="Chen J."/>
            <person name="Stenmark P."/>
            <person name="Gill S."/>
        </authorList>
    </citation>
    <scope>NUCLEOTIDE SEQUENCE [LARGE SCALE GENOMIC DNA]</scope>
    <source>
        <strain evidence="3 4">Cbm</strain>
    </source>
</reference>
<keyword evidence="1" id="KW-1133">Transmembrane helix</keyword>
<keyword evidence="1" id="KW-0812">Transmembrane</keyword>
<evidence type="ECO:0000313" key="4">
    <source>
        <dbReference type="Proteomes" id="UP000326961"/>
    </source>
</evidence>
<feature type="transmembrane region" description="Helical" evidence="1">
    <location>
        <begin position="7"/>
        <end position="26"/>
    </location>
</feature>
<evidence type="ECO:0000313" key="5">
    <source>
        <dbReference type="Proteomes" id="UP000573963"/>
    </source>
</evidence>
<dbReference type="Proteomes" id="UP000326961">
    <property type="component" value="Chromosome"/>
</dbReference>
<evidence type="ECO:0000313" key="2">
    <source>
        <dbReference type="EMBL" id="NME10614.1"/>
    </source>
</evidence>
<organism evidence="3 4">
    <name type="scientific">Paraclostridium bifermentans</name>
    <name type="common">Clostridium bifermentans</name>
    <dbReference type="NCBI Taxonomy" id="1490"/>
    <lineage>
        <taxon>Bacteria</taxon>
        <taxon>Bacillati</taxon>
        <taxon>Bacillota</taxon>
        <taxon>Clostridia</taxon>
        <taxon>Peptostreptococcales</taxon>
        <taxon>Peptostreptococcaceae</taxon>
        <taxon>Paraclostridium</taxon>
    </lineage>
</organism>
<proteinExistence type="predicted"/>
<name>A0A5P3XFF3_PARBF</name>
<dbReference type="RefSeq" id="WP_150886706.1">
    <property type="nucleotide sequence ID" value="NZ_CP032452.1"/>
</dbReference>
<dbReference type="Proteomes" id="UP000573963">
    <property type="component" value="Unassembled WGS sequence"/>
</dbReference>
<dbReference type="EMBL" id="CP032452">
    <property type="protein sequence ID" value="QEZ69067.1"/>
    <property type="molecule type" value="Genomic_DNA"/>
</dbReference>
<sequence length="67" mass="7782">MKNLINWMCLLSVMGLVVQVMIHISSEIIRDFNSIKTKKTNIKAKRKSVANTRVERRGGYYQEKIAK</sequence>